<dbReference type="AlphaFoldDB" id="A0A2H0UPN4"/>
<name>A0A2H0UPN4_9BACT</name>
<gene>
    <name evidence="2" type="ORF">COU09_02710</name>
</gene>
<evidence type="ECO:0000256" key="1">
    <source>
        <dbReference type="SAM" id="MobiDB-lite"/>
    </source>
</evidence>
<reference evidence="3" key="1">
    <citation type="submission" date="2017-09" db="EMBL/GenBank/DDBJ databases">
        <title>Depth-based differentiation of microbial function through sediment-hosted aquifers and enrichment of novel symbionts in the deep terrestrial subsurface.</title>
        <authorList>
            <person name="Probst A.J."/>
            <person name="Ladd B."/>
            <person name="Jarett J.K."/>
            <person name="Geller-Mcgrath D.E."/>
            <person name="Sieber C.M.K."/>
            <person name="Emerson J.B."/>
            <person name="Anantharaman K."/>
            <person name="Thomas B.C."/>
            <person name="Malmstrom R."/>
            <person name="Stieglmeier M."/>
            <person name="Klingl A."/>
            <person name="Woyke T."/>
            <person name="Ryan C.M."/>
            <person name="Banfield J.F."/>
        </authorList>
    </citation>
    <scope>NUCLEOTIDE SEQUENCE [LARGE SCALE GENOMIC DNA]</scope>
</reference>
<protein>
    <recommendedName>
        <fullName evidence="4">DUF736 domain-containing protein</fullName>
    </recommendedName>
</protein>
<feature type="region of interest" description="Disordered" evidence="1">
    <location>
        <begin position="54"/>
        <end position="74"/>
    </location>
</feature>
<dbReference type="EMBL" id="PFBB01000030">
    <property type="protein sequence ID" value="PIR88360.1"/>
    <property type="molecule type" value="Genomic_DNA"/>
</dbReference>
<evidence type="ECO:0000313" key="2">
    <source>
        <dbReference type="EMBL" id="PIR88360.1"/>
    </source>
</evidence>
<comment type="caution">
    <text evidence="2">The sequence shown here is derived from an EMBL/GenBank/DDBJ whole genome shotgun (WGS) entry which is preliminary data.</text>
</comment>
<dbReference type="Proteomes" id="UP000229615">
    <property type="component" value="Unassembled WGS sequence"/>
</dbReference>
<proteinExistence type="predicted"/>
<organism evidence="2 3">
    <name type="scientific">Candidatus Harrisonbacteria bacterium CG10_big_fil_rev_8_21_14_0_10_44_23</name>
    <dbReference type="NCBI Taxonomy" id="1974585"/>
    <lineage>
        <taxon>Bacteria</taxon>
        <taxon>Candidatus Harrisoniibacteriota</taxon>
    </lineage>
</organism>
<sequence>MSRKIGALWIKQSQDGRTYLSGVIQDLSGDINIAVFKNDKKEADKQPDYNIVLSERPKPAPQVEGAPGPDDIPF</sequence>
<evidence type="ECO:0008006" key="4">
    <source>
        <dbReference type="Google" id="ProtNLM"/>
    </source>
</evidence>
<evidence type="ECO:0000313" key="3">
    <source>
        <dbReference type="Proteomes" id="UP000229615"/>
    </source>
</evidence>
<accession>A0A2H0UPN4</accession>